<dbReference type="AlphaFoldDB" id="A0A419F1T4"/>
<evidence type="ECO:0000313" key="2">
    <source>
        <dbReference type="Proteomes" id="UP000285961"/>
    </source>
</evidence>
<dbReference type="EMBL" id="QZKI01000052">
    <property type="protein sequence ID" value="RJP71985.1"/>
    <property type="molecule type" value="Genomic_DNA"/>
</dbReference>
<comment type="caution">
    <text evidence="1">The sequence shown here is derived from an EMBL/GenBank/DDBJ whole genome shotgun (WGS) entry which is preliminary data.</text>
</comment>
<accession>A0A419F1T4</accession>
<sequence>MDSLIEFKQCSCGVRWPDREDFLRDSEIQPIGITFMPKNDHVRLYFFFTHSACRTTLAVNAKEFEDLLEEPIPSKTLTGTKDCPLHCTNIEDLEMCTLECRNAPYRRFLIDRLLKRTI</sequence>
<name>A0A419F1T4_9BACT</name>
<protein>
    <submittedName>
        <fullName evidence="1">Uncharacterized protein</fullName>
    </submittedName>
</protein>
<organism evidence="1 2">
    <name type="scientific">Candidatus Abyssobacteria bacterium SURF_17</name>
    <dbReference type="NCBI Taxonomy" id="2093361"/>
    <lineage>
        <taxon>Bacteria</taxon>
        <taxon>Pseudomonadati</taxon>
        <taxon>Candidatus Hydrogenedentota</taxon>
        <taxon>Candidatus Abyssobacteria</taxon>
    </lineage>
</organism>
<reference evidence="1 2" key="1">
    <citation type="journal article" date="2017" name="ISME J.">
        <title>Energy and carbon metabolisms in a deep terrestrial subsurface fluid microbial community.</title>
        <authorList>
            <person name="Momper L."/>
            <person name="Jungbluth S.P."/>
            <person name="Lee M.D."/>
            <person name="Amend J.P."/>
        </authorList>
    </citation>
    <scope>NUCLEOTIDE SEQUENCE [LARGE SCALE GENOMIC DNA]</scope>
    <source>
        <strain evidence="1">SURF_17</strain>
    </source>
</reference>
<dbReference type="Proteomes" id="UP000285961">
    <property type="component" value="Unassembled WGS sequence"/>
</dbReference>
<evidence type="ECO:0000313" key="1">
    <source>
        <dbReference type="EMBL" id="RJP71985.1"/>
    </source>
</evidence>
<proteinExistence type="predicted"/>
<gene>
    <name evidence="1" type="ORF">C4532_06830</name>
</gene>